<name>A0A084GA31_PSEDA</name>
<accession>A0A084GA31</accession>
<dbReference type="AlphaFoldDB" id="A0A084GA31"/>
<gene>
    <name evidence="1" type="ORF">SAPIO_CDS3123</name>
</gene>
<evidence type="ECO:0000313" key="2">
    <source>
        <dbReference type="Proteomes" id="UP000028545"/>
    </source>
</evidence>
<proteinExistence type="predicted"/>
<dbReference type="VEuPathDB" id="FungiDB:SAPIO_CDS3123"/>
<protein>
    <submittedName>
        <fullName evidence="1">Uncharacterized protein</fullName>
    </submittedName>
</protein>
<evidence type="ECO:0000313" key="1">
    <source>
        <dbReference type="EMBL" id="KEZ44193.1"/>
    </source>
</evidence>
<dbReference type="HOGENOM" id="CLU_2528735_0_0_1"/>
<organism evidence="1 2">
    <name type="scientific">Pseudallescheria apiosperma</name>
    <name type="common">Scedosporium apiospermum</name>
    <dbReference type="NCBI Taxonomy" id="563466"/>
    <lineage>
        <taxon>Eukaryota</taxon>
        <taxon>Fungi</taxon>
        <taxon>Dikarya</taxon>
        <taxon>Ascomycota</taxon>
        <taxon>Pezizomycotina</taxon>
        <taxon>Sordariomycetes</taxon>
        <taxon>Hypocreomycetidae</taxon>
        <taxon>Microascales</taxon>
        <taxon>Microascaceae</taxon>
        <taxon>Scedosporium</taxon>
    </lineage>
</organism>
<dbReference type="EMBL" id="JOWA01000088">
    <property type="protein sequence ID" value="KEZ44193.1"/>
    <property type="molecule type" value="Genomic_DNA"/>
</dbReference>
<dbReference type="RefSeq" id="XP_016643992.1">
    <property type="nucleotide sequence ID" value="XM_016785986.1"/>
</dbReference>
<dbReference type="KEGG" id="sapo:SAPIO_CDS3123"/>
<dbReference type="Proteomes" id="UP000028545">
    <property type="component" value="Unassembled WGS sequence"/>
</dbReference>
<reference evidence="1 2" key="1">
    <citation type="journal article" date="2014" name="Genome Announc.">
        <title>Draft genome sequence of the pathogenic fungus Scedosporium apiospermum.</title>
        <authorList>
            <person name="Vandeputte P."/>
            <person name="Ghamrawi S."/>
            <person name="Rechenmann M."/>
            <person name="Iltis A."/>
            <person name="Giraud S."/>
            <person name="Fleury M."/>
            <person name="Thornton C."/>
            <person name="Delhaes L."/>
            <person name="Meyer W."/>
            <person name="Papon N."/>
            <person name="Bouchara J.P."/>
        </authorList>
    </citation>
    <scope>NUCLEOTIDE SEQUENCE [LARGE SCALE GENOMIC DNA]</scope>
    <source>
        <strain evidence="1 2">IHEM 14462</strain>
    </source>
</reference>
<dbReference type="GeneID" id="27722195"/>
<keyword evidence="2" id="KW-1185">Reference proteome</keyword>
<comment type="caution">
    <text evidence="1">The sequence shown here is derived from an EMBL/GenBank/DDBJ whole genome shotgun (WGS) entry which is preliminary data.</text>
</comment>
<sequence>MIQLVNLIIRVKTRKYFACNPGIYECFDIGRKEVRLCSGTANYLKRLDGKRISAWFQGSRRYLIPHRSDQQINALHSTENSAED</sequence>